<evidence type="ECO:0000313" key="1">
    <source>
        <dbReference type="EMBL" id="PZF83226.1"/>
    </source>
</evidence>
<comment type="caution">
    <text evidence="1">The sequence shown here is derived from an EMBL/GenBank/DDBJ whole genome shotgun (WGS) entry which is preliminary data.</text>
</comment>
<protein>
    <submittedName>
        <fullName evidence="1">HNH endonuclease</fullName>
    </submittedName>
</protein>
<keyword evidence="2" id="KW-1185">Reference proteome</keyword>
<gene>
    <name evidence="1" type="ORF">C1I92_13190</name>
</gene>
<evidence type="ECO:0000313" key="2">
    <source>
        <dbReference type="Proteomes" id="UP000248764"/>
    </source>
</evidence>
<keyword evidence="1" id="KW-0540">Nuclease</keyword>
<dbReference type="InterPro" id="IPR044930">
    <property type="entry name" value="Homing_endonuclease_His-Me"/>
</dbReference>
<dbReference type="Proteomes" id="UP000248764">
    <property type="component" value="Unassembled WGS sequence"/>
</dbReference>
<dbReference type="InterPro" id="IPR044925">
    <property type="entry name" value="His-Me_finger_sf"/>
</dbReference>
<keyword evidence="1" id="KW-0255">Endonuclease</keyword>
<proteinExistence type="predicted"/>
<dbReference type="GO" id="GO:0004519">
    <property type="term" value="F:endonuclease activity"/>
    <property type="evidence" value="ECO:0007669"/>
    <property type="project" value="UniProtKB-KW"/>
</dbReference>
<name>A0A2W2CBS7_9ACTN</name>
<organism evidence="1 2">
    <name type="scientific">Jiangella anatolica</name>
    <dbReference type="NCBI Taxonomy" id="2670374"/>
    <lineage>
        <taxon>Bacteria</taxon>
        <taxon>Bacillati</taxon>
        <taxon>Actinomycetota</taxon>
        <taxon>Actinomycetes</taxon>
        <taxon>Jiangellales</taxon>
        <taxon>Jiangellaceae</taxon>
        <taxon>Jiangella</taxon>
    </lineage>
</organism>
<accession>A0A2W2CBS7</accession>
<dbReference type="SUPFAM" id="SSF54060">
    <property type="entry name" value="His-Me finger endonucleases"/>
    <property type="match status" value="1"/>
</dbReference>
<sequence>MDDCWEWIGSRDKNGYGRFFFEGLQRRATHASLIMFKGERVADGLCARHACDNPPCVNPAHLLVGTRKQNTADAVGRRRHAHGEKHGRAKITEDDVREMRRRYATASASELALEFGISKTQVYYIALGRSWRHVDAA</sequence>
<reference evidence="1 2" key="1">
    <citation type="submission" date="2018-01" db="EMBL/GenBank/DDBJ databases">
        <title>Draft genome sequence of Jiangella sp. GTF31.</title>
        <authorList>
            <person name="Sahin N."/>
            <person name="Ay H."/>
            <person name="Saygin H."/>
        </authorList>
    </citation>
    <scope>NUCLEOTIDE SEQUENCE [LARGE SCALE GENOMIC DNA]</scope>
    <source>
        <strain evidence="1 2">GTF31</strain>
    </source>
</reference>
<dbReference type="EMBL" id="POTW01000027">
    <property type="protein sequence ID" value="PZF83226.1"/>
    <property type="molecule type" value="Genomic_DNA"/>
</dbReference>
<keyword evidence="1" id="KW-0378">Hydrolase</keyword>
<dbReference type="AlphaFoldDB" id="A0A2W2CBS7"/>
<dbReference type="Gene3D" id="3.90.75.10">
    <property type="entry name" value="Homing Intron 3 (I-ppo) Encoded Endonuclease, Chain A"/>
    <property type="match status" value="1"/>
</dbReference>